<feature type="region of interest" description="Disordered" evidence="1">
    <location>
        <begin position="51"/>
        <end position="74"/>
    </location>
</feature>
<evidence type="ECO:0000313" key="2">
    <source>
        <dbReference type="EMBL" id="ANF52982.1"/>
    </source>
</evidence>
<dbReference type="AlphaFoldDB" id="A0A172Y1J8"/>
<evidence type="ECO:0000313" key="3">
    <source>
        <dbReference type="Proteomes" id="UP000077824"/>
    </source>
</evidence>
<keyword evidence="3" id="KW-1185">Reference proteome</keyword>
<dbReference type="EMBL" id="CP015199">
    <property type="protein sequence ID" value="ANF52982.1"/>
    <property type="molecule type" value="Genomic_DNA"/>
</dbReference>
<dbReference type="KEGG" id="chh:A0O34_21725"/>
<proteinExistence type="predicted"/>
<evidence type="ECO:0000256" key="1">
    <source>
        <dbReference type="SAM" id="MobiDB-lite"/>
    </source>
</evidence>
<dbReference type="Proteomes" id="UP000077824">
    <property type="component" value="Chromosome"/>
</dbReference>
<accession>A0A172Y1J8</accession>
<dbReference type="STRING" id="1685010.A0O34_21725"/>
<gene>
    <name evidence="2" type="ORF">A0O34_21725</name>
</gene>
<organism evidence="2 3">
    <name type="scientific">Chryseobacterium glaciei</name>
    <dbReference type="NCBI Taxonomy" id="1685010"/>
    <lineage>
        <taxon>Bacteria</taxon>
        <taxon>Pseudomonadati</taxon>
        <taxon>Bacteroidota</taxon>
        <taxon>Flavobacteriia</taxon>
        <taxon>Flavobacteriales</taxon>
        <taxon>Weeksellaceae</taxon>
        <taxon>Chryseobacterium group</taxon>
        <taxon>Chryseobacterium</taxon>
    </lineage>
</organism>
<protein>
    <submittedName>
        <fullName evidence="2">Uncharacterized protein</fullName>
    </submittedName>
</protein>
<reference evidence="2 3" key="1">
    <citation type="submission" date="2016-04" db="EMBL/GenBank/DDBJ databases">
        <title>Complete Genome Sequence of Chryseobacterium sp. IHBB 10212.</title>
        <authorList>
            <person name="Pal M."/>
            <person name="Swarnkar M.K."/>
            <person name="Kaushal K."/>
            <person name="Chhibber S."/>
            <person name="Singh A.K."/>
            <person name="Gulati A."/>
        </authorList>
    </citation>
    <scope>NUCLEOTIDE SEQUENCE [LARGE SCALE GENOMIC DNA]</scope>
    <source>
        <strain evidence="2 3">IHBB 10212</strain>
    </source>
</reference>
<name>A0A172Y1J8_9FLAO</name>
<sequence>MAQIGKLLFSLYSNKNLFTMKKEPKNEKKLSLKKLQIVKIANPNKIFGGTRQNVNDCGDPNNASNHQGGFDTSR</sequence>